<evidence type="ECO:0000313" key="3">
    <source>
        <dbReference type="Proteomes" id="UP000014680"/>
    </source>
</evidence>
<dbReference type="AlphaFoldDB" id="L7FNV4"/>
<dbReference type="SUPFAM" id="SSF53300">
    <property type="entry name" value="vWA-like"/>
    <property type="match status" value="1"/>
</dbReference>
<dbReference type="PANTHER" id="PTHR13803">
    <property type="entry name" value="SEC24-RELATED PROTEIN"/>
    <property type="match status" value="1"/>
</dbReference>
<protein>
    <recommendedName>
        <fullName evidence="1">VWFA domain-containing protein</fullName>
    </recommendedName>
</protein>
<feature type="domain" description="VWFA" evidence="1">
    <location>
        <begin position="119"/>
        <end position="193"/>
    </location>
</feature>
<organism evidence="2 3">
    <name type="scientific">Entamoeba invadens IP1</name>
    <dbReference type="NCBI Taxonomy" id="370355"/>
    <lineage>
        <taxon>Eukaryota</taxon>
        <taxon>Amoebozoa</taxon>
        <taxon>Evosea</taxon>
        <taxon>Archamoebae</taxon>
        <taxon>Mastigamoebida</taxon>
        <taxon>Entamoebidae</taxon>
        <taxon>Entamoeba</taxon>
    </lineage>
</organism>
<name>L7FNV4_ENTIV</name>
<dbReference type="VEuPathDB" id="AmoebaDB:EIN_256560"/>
<dbReference type="GO" id="GO:0000149">
    <property type="term" value="F:SNARE binding"/>
    <property type="evidence" value="ECO:0007669"/>
    <property type="project" value="TreeGrafter"/>
</dbReference>
<evidence type="ECO:0000313" key="2">
    <source>
        <dbReference type="EMBL" id="ELP92357.1"/>
    </source>
</evidence>
<dbReference type="OMA" id="WISTMSM"/>
<keyword evidence="3" id="KW-1185">Reference proteome</keyword>
<dbReference type="SUPFAM" id="SSF82919">
    <property type="entry name" value="Zn-finger domain of Sec23/24"/>
    <property type="match status" value="1"/>
</dbReference>
<dbReference type="PANTHER" id="PTHR13803:SF36">
    <property type="entry name" value="TYPE A VON WILLEBRAND FACTOR DOMAIN-CONTAINING PROTEIN"/>
    <property type="match status" value="1"/>
</dbReference>
<dbReference type="GeneID" id="14891340"/>
<dbReference type="EMBL" id="KB206379">
    <property type="protein sequence ID" value="ELP92357.1"/>
    <property type="molecule type" value="Genomic_DNA"/>
</dbReference>
<dbReference type="InterPro" id="IPR036174">
    <property type="entry name" value="Znf_Sec23_Sec24_sf"/>
</dbReference>
<dbReference type="GO" id="GO:0006886">
    <property type="term" value="P:intracellular protein transport"/>
    <property type="evidence" value="ECO:0007669"/>
    <property type="project" value="InterPro"/>
</dbReference>
<gene>
    <name evidence="2" type="ORF">EIN_256560</name>
</gene>
<dbReference type="GO" id="GO:0090110">
    <property type="term" value="P:COPII-coated vesicle cargo loading"/>
    <property type="evidence" value="ECO:0007669"/>
    <property type="project" value="TreeGrafter"/>
</dbReference>
<dbReference type="GO" id="GO:0008270">
    <property type="term" value="F:zinc ion binding"/>
    <property type="evidence" value="ECO:0007669"/>
    <property type="project" value="InterPro"/>
</dbReference>
<dbReference type="Gene3D" id="3.40.50.410">
    <property type="entry name" value="von Willebrand factor, type A domain"/>
    <property type="match status" value="1"/>
</dbReference>
<dbReference type="Pfam" id="PF13519">
    <property type="entry name" value="VWA_2"/>
    <property type="match status" value="1"/>
</dbReference>
<dbReference type="GO" id="GO:0070971">
    <property type="term" value="C:endoplasmic reticulum exit site"/>
    <property type="evidence" value="ECO:0007669"/>
    <property type="project" value="TreeGrafter"/>
</dbReference>
<proteinExistence type="predicted"/>
<dbReference type="InterPro" id="IPR050550">
    <property type="entry name" value="SEC23_SEC24_subfamily"/>
</dbReference>
<accession>L7FNV4</accession>
<dbReference type="Proteomes" id="UP000014680">
    <property type="component" value="Unassembled WGS sequence"/>
</dbReference>
<sequence length="520" mass="57495">MKCAASKANFCSSRRYCGKSPEVDTNIISVDFSNLQTEIEPLQSEPPKCPSCASYFTLNSFTEDGNITCPFCNSITHVSSPKDRYISEETVELVISPPELQKLEKVEEKTEKAEDNKTIVFCIDVSGSMGSRPTDKNGKTLNNTSVLEVIKSAMTHQIKAMITENPHQKVCIVTFDSDVTILGDCTKTPIKVNRSFMNDFDSLVDIATEKIELSTLEISSEKILSSLKALHSGSCTALGPALLVSTVAAGKQNNGSVILCTDGLANEGLGSQGSQNEKAFYQHVSEVARKSGVIINVNTVKGCDANMKVIGECAVLTDGQVMVVDPENITDAFKGALDSELIARQIVLDVFLPQSLYVKDEFSDVKVSKKSVDVGNALDDTTYQFKYAKRNGDDKLDTFTVQLGIKYTKKNGGVYYRIITRKIEVAKEDEKVDLNGEVLQTYYIQQTAEHKRRGSIERAKENIGMFRQAQQVSKQEMQSEYNTYADDMEDKLEENNDEAWAVNQTASKWSMKKAKKFSGK</sequence>
<evidence type="ECO:0000259" key="1">
    <source>
        <dbReference type="Pfam" id="PF13519"/>
    </source>
</evidence>
<dbReference type="InterPro" id="IPR002035">
    <property type="entry name" value="VWF_A"/>
</dbReference>
<reference evidence="2 3" key="1">
    <citation type="submission" date="2012-10" db="EMBL/GenBank/DDBJ databases">
        <authorList>
            <person name="Zafar N."/>
            <person name="Inman J."/>
            <person name="Hall N."/>
            <person name="Lorenzi H."/>
            <person name="Caler E."/>
        </authorList>
    </citation>
    <scope>NUCLEOTIDE SEQUENCE [LARGE SCALE GENOMIC DNA]</scope>
    <source>
        <strain evidence="2 3">IP1</strain>
    </source>
</reference>
<dbReference type="RefSeq" id="XP_004259128.1">
    <property type="nucleotide sequence ID" value="XM_004259080.1"/>
</dbReference>
<dbReference type="GO" id="GO:0030127">
    <property type="term" value="C:COPII vesicle coat"/>
    <property type="evidence" value="ECO:0007669"/>
    <property type="project" value="InterPro"/>
</dbReference>
<dbReference type="KEGG" id="eiv:EIN_256560"/>
<dbReference type="InterPro" id="IPR036465">
    <property type="entry name" value="vWFA_dom_sf"/>
</dbReference>
<dbReference type="OrthoDB" id="1724672at2759"/>